<evidence type="ECO:0000259" key="1">
    <source>
        <dbReference type="Pfam" id="PF18029"/>
    </source>
</evidence>
<dbReference type="PANTHER" id="PTHR35908">
    <property type="entry name" value="HYPOTHETICAL FUSION PROTEIN"/>
    <property type="match status" value="1"/>
</dbReference>
<dbReference type="Pfam" id="PF18029">
    <property type="entry name" value="Glyoxalase_6"/>
    <property type="match status" value="1"/>
</dbReference>
<protein>
    <recommendedName>
        <fullName evidence="1">Glyoxalase-like domain-containing protein</fullName>
    </recommendedName>
</protein>
<dbReference type="SUPFAM" id="SSF54593">
    <property type="entry name" value="Glyoxalase/Bleomycin resistance protein/Dihydroxybiphenyl dioxygenase"/>
    <property type="match status" value="1"/>
</dbReference>
<dbReference type="CDD" id="cd06587">
    <property type="entry name" value="VOC"/>
    <property type="match status" value="1"/>
</dbReference>
<dbReference type="PANTHER" id="PTHR35908:SF1">
    <property type="entry name" value="CONSERVED PROTEIN"/>
    <property type="match status" value="1"/>
</dbReference>
<dbReference type="RefSeq" id="WP_091053446.1">
    <property type="nucleotide sequence ID" value="NZ_FNGF01000006.1"/>
</dbReference>
<organism evidence="2 3">
    <name type="scientific">Glycomyces sambucus</name>
    <dbReference type="NCBI Taxonomy" id="380244"/>
    <lineage>
        <taxon>Bacteria</taxon>
        <taxon>Bacillati</taxon>
        <taxon>Actinomycetota</taxon>
        <taxon>Actinomycetes</taxon>
        <taxon>Glycomycetales</taxon>
        <taxon>Glycomycetaceae</taxon>
        <taxon>Glycomyces</taxon>
    </lineage>
</organism>
<dbReference type="OrthoDB" id="1645442at2"/>
<reference evidence="3" key="1">
    <citation type="submission" date="2016-10" db="EMBL/GenBank/DDBJ databases">
        <authorList>
            <person name="Varghese N."/>
            <person name="Submissions S."/>
        </authorList>
    </citation>
    <scope>NUCLEOTIDE SEQUENCE [LARGE SCALE GENOMIC DNA]</scope>
    <source>
        <strain evidence="3">CGMCC 4.3147</strain>
    </source>
</reference>
<dbReference type="EMBL" id="FNGF01000006">
    <property type="protein sequence ID" value="SDL53533.1"/>
    <property type="molecule type" value="Genomic_DNA"/>
</dbReference>
<sequence>MIGKWHGLIIDCPDPSSLAAFYAELLGMVKVQDDGDWVVIGDAPDRPGVAFQQVEGFRAPSWPTQEAPQQMHFDVRVDDLDAGERAVLELGARRLDGGGETYRVFADPIGHPFCLVTM</sequence>
<name>A0A1G9KVI7_9ACTN</name>
<dbReference type="AlphaFoldDB" id="A0A1G9KVI7"/>
<dbReference type="Gene3D" id="3.10.180.10">
    <property type="entry name" value="2,3-Dihydroxybiphenyl 1,2-Dioxygenase, domain 1"/>
    <property type="match status" value="1"/>
</dbReference>
<dbReference type="InterPro" id="IPR041581">
    <property type="entry name" value="Glyoxalase_6"/>
</dbReference>
<accession>A0A1G9KVI7</accession>
<dbReference type="InterPro" id="IPR029068">
    <property type="entry name" value="Glyas_Bleomycin-R_OHBP_Dase"/>
</dbReference>
<evidence type="ECO:0000313" key="2">
    <source>
        <dbReference type="EMBL" id="SDL53533.1"/>
    </source>
</evidence>
<dbReference type="STRING" id="380244.SAMN05216298_4265"/>
<dbReference type="Proteomes" id="UP000198662">
    <property type="component" value="Unassembled WGS sequence"/>
</dbReference>
<evidence type="ECO:0000313" key="3">
    <source>
        <dbReference type="Proteomes" id="UP000198662"/>
    </source>
</evidence>
<feature type="domain" description="Glyoxalase-like" evidence="1">
    <location>
        <begin position="8"/>
        <end position="116"/>
    </location>
</feature>
<gene>
    <name evidence="2" type="ORF">SAMN05216298_4265</name>
</gene>
<keyword evidence="3" id="KW-1185">Reference proteome</keyword>
<proteinExistence type="predicted"/>